<organism evidence="1 2">
    <name type="scientific">Terrabacter terrigena</name>
    <dbReference type="NCBI Taxonomy" id="574718"/>
    <lineage>
        <taxon>Bacteria</taxon>
        <taxon>Bacillati</taxon>
        <taxon>Actinomycetota</taxon>
        <taxon>Actinomycetes</taxon>
        <taxon>Micrococcales</taxon>
        <taxon>Intrasporangiaceae</taxon>
        <taxon>Terrabacter</taxon>
    </lineage>
</organism>
<reference evidence="2" key="1">
    <citation type="journal article" date="2019" name="Int. J. Syst. Evol. Microbiol.">
        <title>The Global Catalogue of Microorganisms (GCM) 10K type strain sequencing project: providing services to taxonomists for standard genome sequencing and annotation.</title>
        <authorList>
            <consortium name="The Broad Institute Genomics Platform"/>
            <consortium name="The Broad Institute Genome Sequencing Center for Infectious Disease"/>
            <person name="Wu L."/>
            <person name="Ma J."/>
        </authorList>
    </citation>
    <scope>NUCLEOTIDE SEQUENCE [LARGE SCALE GENOMIC DNA]</scope>
    <source>
        <strain evidence="2">CCUG 57508</strain>
    </source>
</reference>
<comment type="caution">
    <text evidence="1">The sequence shown here is derived from an EMBL/GenBank/DDBJ whole genome shotgun (WGS) entry which is preliminary data.</text>
</comment>
<evidence type="ECO:0000313" key="2">
    <source>
        <dbReference type="Proteomes" id="UP001597046"/>
    </source>
</evidence>
<evidence type="ECO:0000313" key="1">
    <source>
        <dbReference type="EMBL" id="MFD1053074.1"/>
    </source>
</evidence>
<dbReference type="RefSeq" id="WP_386050296.1">
    <property type="nucleotide sequence ID" value="NZ_JBHTKH010000001.1"/>
</dbReference>
<sequence length="182" mass="19629">MRWDRLFDDLAAQLALDEARELDAEVADRTRRERALLDVHTRMLANTDAGHVGLRLPGRVVTGRLADVGPDWALVETAPGRPCLVALAAVRGITGLGPGARTPSVVAKRFGLGAALRAVSRDRAVVELADVDGRVVTGTIDVVGADHLELAEHAPDEMRRTANLTGRLLVPFWSLGSVRRIH</sequence>
<accession>A0ABW3MUI0</accession>
<protein>
    <submittedName>
        <fullName evidence="1">Uncharacterized protein</fullName>
    </submittedName>
</protein>
<name>A0ABW3MUI0_9MICO</name>
<proteinExistence type="predicted"/>
<dbReference type="Proteomes" id="UP001597046">
    <property type="component" value="Unassembled WGS sequence"/>
</dbReference>
<keyword evidence="2" id="KW-1185">Reference proteome</keyword>
<gene>
    <name evidence="1" type="ORF">ACFQ2V_02050</name>
</gene>
<dbReference type="EMBL" id="JBHTKH010000001">
    <property type="protein sequence ID" value="MFD1053074.1"/>
    <property type="molecule type" value="Genomic_DNA"/>
</dbReference>